<evidence type="ECO:0000256" key="11">
    <source>
        <dbReference type="ARBA" id="ARBA00022837"/>
    </source>
</evidence>
<reference evidence="29" key="1">
    <citation type="submission" date="2025-08" db="UniProtKB">
        <authorList>
            <consortium name="Ensembl"/>
        </authorList>
    </citation>
    <scope>IDENTIFICATION</scope>
</reference>
<evidence type="ECO:0000256" key="16">
    <source>
        <dbReference type="ARBA" id="ARBA00023065"/>
    </source>
</evidence>
<dbReference type="Gene3D" id="1.10.238.10">
    <property type="entry name" value="EF-hand"/>
    <property type="match status" value="1"/>
</dbReference>
<evidence type="ECO:0000256" key="21">
    <source>
        <dbReference type="ARBA" id="ARBA00035046"/>
    </source>
</evidence>
<evidence type="ECO:0000256" key="24">
    <source>
        <dbReference type="SAM" id="Coils"/>
    </source>
</evidence>
<comment type="catalytic activity">
    <reaction evidence="20">
        <text>Ca(2+)(in) + 2 H(+)(out) = Ca(2+)(out) + 2 H(+)(in)</text>
        <dbReference type="Rhea" id="RHEA:72199"/>
        <dbReference type="ChEBI" id="CHEBI:15378"/>
        <dbReference type="ChEBI" id="CHEBI:29108"/>
    </reaction>
</comment>
<protein>
    <recommendedName>
        <fullName evidence="3">Mitochondrial proton/calcium exchanger protein</fullName>
    </recommendedName>
    <alternativeName>
        <fullName evidence="21">Electroneutral mitochondrial K(+)/H(+)exchanger</fullName>
    </alternativeName>
    <alternativeName>
        <fullName evidence="19">Leucine zipper-EF-hand-containing transmembrane protein 1</fullName>
    </alternativeName>
</protein>
<dbReference type="SUPFAM" id="SSF47473">
    <property type="entry name" value="EF-hand"/>
    <property type="match status" value="1"/>
</dbReference>
<evidence type="ECO:0000256" key="8">
    <source>
        <dbReference type="ARBA" id="ARBA00022692"/>
    </source>
</evidence>
<evidence type="ECO:0000256" key="14">
    <source>
        <dbReference type="ARBA" id="ARBA00022989"/>
    </source>
</evidence>
<feature type="region of interest" description="Disordered" evidence="25">
    <location>
        <begin position="97"/>
        <end position="130"/>
    </location>
</feature>
<sequence>MALSFRAGPCAPVPLVVAGDSRRRAAPYLGRAAWYAGKRHAGLRAPECKPPRVEPQSRGGRRGPAAEGDEGATPSPASPDLPLEPQAPRSRFLLVGAGLSPRKVPETPGVAAARRQKDNTRASAADSLSSCGRHAANRGVHGSPGDPARLSCANTLGLRSCLNVPFGCCTSIHPVYPSFRGDHLGCWTLRPECLHTVLGAPWTSTSVGFVVMGPRCLPVRGWHSSRPVGDDSVVEKSLKSLKDKNKKLEEGGPVYSPPAEVVVKKSLGQRVLDELKHYYHGFRLLWIDTKIAARMLWRILNGHTLTRRERRQFLRICADLFRLVPFLVFVVVPFMEFLLPVAVKLFPNMLPSTFETQSIKEERLKKELRVKLELAKFLQDTIEEMALKNKAAKGSATKDFSVFFQKIRETGERPSNEEIMRFSKLFEDELTLDNLTRPQLVALCKLLELQSIGTNNFLRFQLTMRLRSIKADDKLIAEEGVDSLNVKELQAACRARGMRALGVTEDRLRGQLKQWLDLHLHQEIPTSLLILSRAMYLPDTLSPADQLKSTLQTLPEIVAKEAQVKAAEVEGEQVDNKAKLEATLQEEAAIQQEHREKELQKRSEAAKDVEPERVVAVPQRLGAELQPEVSDTVLRSETLKDTAPVLEGLKEEQITKEEIDILSDACSKLQEQKKSLTKEKEELELLKEDVQDYSEDLQEIKKELSKTGEEKYVEESKASKRLTKRVQQMIGQIDGLISQLEMDQQAGKLASASAMPTGENVISVAELISAMKQVKHIPESKLTSLAAALDENKDGKVNIDDLVKVIELVDKEDVHISTSQVAEIVATLEKEEKVEEKEKAKEKAEKEVAEVKS</sequence>
<keyword evidence="8 26" id="KW-0812">Transmembrane</keyword>
<dbReference type="PROSITE" id="PS00018">
    <property type="entry name" value="EF_HAND_1"/>
    <property type="match status" value="1"/>
</dbReference>
<dbReference type="GO" id="GO:0006813">
    <property type="term" value="P:potassium ion transport"/>
    <property type="evidence" value="ECO:0007669"/>
    <property type="project" value="UniProtKB-KW"/>
</dbReference>
<dbReference type="InterPro" id="IPR011992">
    <property type="entry name" value="EF-hand-dom_pair"/>
</dbReference>
<evidence type="ECO:0000256" key="5">
    <source>
        <dbReference type="ARBA" id="ARBA00022449"/>
    </source>
</evidence>
<feature type="coiled-coil region" evidence="24">
    <location>
        <begin position="659"/>
        <end position="710"/>
    </location>
</feature>
<evidence type="ECO:0000313" key="29">
    <source>
        <dbReference type="Ensembl" id="ENSPTEP00000021435.1"/>
    </source>
</evidence>
<dbReference type="PROSITE" id="PS51758">
    <property type="entry name" value="LETM1_RBD"/>
    <property type="match status" value="1"/>
</dbReference>
<evidence type="ECO:0000256" key="9">
    <source>
        <dbReference type="ARBA" id="ARBA00022723"/>
    </source>
</evidence>
<evidence type="ECO:0000256" key="23">
    <source>
        <dbReference type="PROSITE-ProRule" id="PRU01094"/>
    </source>
</evidence>
<dbReference type="InterPro" id="IPR018247">
    <property type="entry name" value="EF_Hand_1_Ca_BS"/>
</dbReference>
<comment type="catalytic activity">
    <reaction evidence="22">
        <text>K(+)(in) + H(+)(out) = K(+)(out) + H(+)(in)</text>
        <dbReference type="Rhea" id="RHEA:29467"/>
        <dbReference type="ChEBI" id="CHEBI:15378"/>
        <dbReference type="ChEBI" id="CHEBI:29103"/>
    </reaction>
</comment>
<feature type="region of interest" description="Disordered" evidence="25">
    <location>
        <begin position="832"/>
        <end position="853"/>
    </location>
</feature>
<keyword evidence="7" id="KW-0109">Calcium transport</keyword>
<comment type="subcellular location">
    <subcellularLocation>
        <location evidence="1">Mitochondrion inner membrane</location>
        <topology evidence="1">Single-pass membrane protein</topology>
    </subcellularLocation>
</comment>
<dbReference type="GO" id="GO:0043022">
    <property type="term" value="F:ribosome binding"/>
    <property type="evidence" value="ECO:0007669"/>
    <property type="project" value="InterPro"/>
</dbReference>
<evidence type="ECO:0000256" key="12">
    <source>
        <dbReference type="ARBA" id="ARBA00022946"/>
    </source>
</evidence>
<dbReference type="InterPro" id="IPR059005">
    <property type="entry name" value="LETM1_C"/>
</dbReference>
<keyword evidence="15 24" id="KW-0175">Coiled coil</keyword>
<dbReference type="GO" id="GO:0051560">
    <property type="term" value="P:mitochondrial calcium ion homeostasis"/>
    <property type="evidence" value="ECO:0007669"/>
    <property type="project" value="UniProtKB-ARBA"/>
</dbReference>
<dbReference type="InterPro" id="IPR002048">
    <property type="entry name" value="EF_hand_dom"/>
</dbReference>
<gene>
    <name evidence="29" type="primary">LETM1</name>
</gene>
<dbReference type="InterPro" id="IPR033122">
    <property type="entry name" value="LETM1-like_RBD"/>
</dbReference>
<organism evidence="29 30">
    <name type="scientific">Piliocolobus tephrosceles</name>
    <name type="common">Ugandan red Colobus</name>
    <dbReference type="NCBI Taxonomy" id="591936"/>
    <lineage>
        <taxon>Eukaryota</taxon>
        <taxon>Metazoa</taxon>
        <taxon>Chordata</taxon>
        <taxon>Craniata</taxon>
        <taxon>Vertebrata</taxon>
        <taxon>Euteleostomi</taxon>
        <taxon>Mammalia</taxon>
        <taxon>Eutheria</taxon>
        <taxon>Euarchontoglires</taxon>
        <taxon>Primates</taxon>
        <taxon>Haplorrhini</taxon>
        <taxon>Catarrhini</taxon>
        <taxon>Cercopithecidae</taxon>
        <taxon>Colobinae</taxon>
        <taxon>Piliocolobus</taxon>
    </lineage>
</organism>
<evidence type="ECO:0000256" key="17">
    <source>
        <dbReference type="ARBA" id="ARBA00023128"/>
    </source>
</evidence>
<evidence type="ECO:0000256" key="4">
    <source>
        <dbReference type="ARBA" id="ARBA00022448"/>
    </source>
</evidence>
<evidence type="ECO:0000256" key="7">
    <source>
        <dbReference type="ARBA" id="ARBA00022568"/>
    </source>
</evidence>
<evidence type="ECO:0000256" key="2">
    <source>
        <dbReference type="ARBA" id="ARBA00009584"/>
    </source>
</evidence>
<evidence type="ECO:0000256" key="26">
    <source>
        <dbReference type="SAM" id="Phobius"/>
    </source>
</evidence>
<feature type="domain" description="EF-hand" evidence="27">
    <location>
        <begin position="777"/>
        <end position="812"/>
    </location>
</feature>
<keyword evidence="10" id="KW-0999">Mitochondrion inner membrane</keyword>
<keyword evidence="13" id="KW-0630">Potassium</keyword>
<comment type="similarity">
    <text evidence="2">Belongs to the LETM1 family.</text>
</comment>
<dbReference type="Proteomes" id="UP000694416">
    <property type="component" value="Unplaced"/>
</dbReference>
<dbReference type="Pfam" id="PF26561">
    <property type="entry name" value="LETM1_C"/>
    <property type="match status" value="1"/>
</dbReference>
<evidence type="ECO:0000313" key="30">
    <source>
        <dbReference type="Proteomes" id="UP000694416"/>
    </source>
</evidence>
<keyword evidence="9" id="KW-0479">Metal-binding</keyword>
<keyword evidence="18 26" id="KW-0472">Membrane</keyword>
<feature type="transmembrane region" description="Helical" evidence="26">
    <location>
        <begin position="320"/>
        <end position="343"/>
    </location>
</feature>
<keyword evidence="17 23" id="KW-0496">Mitochondrion</keyword>
<keyword evidence="6" id="KW-0633">Potassium transport</keyword>
<dbReference type="InterPro" id="IPR044202">
    <property type="entry name" value="LETM1/MDM38-like"/>
</dbReference>
<evidence type="ECO:0000259" key="28">
    <source>
        <dbReference type="PROSITE" id="PS51758"/>
    </source>
</evidence>
<keyword evidence="14 26" id="KW-1133">Transmembrane helix</keyword>
<evidence type="ECO:0000256" key="22">
    <source>
        <dbReference type="ARBA" id="ARBA00047912"/>
    </source>
</evidence>
<keyword evidence="5" id="KW-0050">Antiport</keyword>
<keyword evidence="12" id="KW-0809">Transit peptide</keyword>
<dbReference type="FunFam" id="1.10.238.10:FF:000290">
    <property type="entry name" value="LETM1 and EF-hand domain-containing protein 1, mitochondrial"/>
    <property type="match status" value="1"/>
</dbReference>
<evidence type="ECO:0000256" key="1">
    <source>
        <dbReference type="ARBA" id="ARBA00004434"/>
    </source>
</evidence>
<proteinExistence type="inferred from homology"/>
<evidence type="ECO:0000259" key="27">
    <source>
        <dbReference type="PROSITE" id="PS50222"/>
    </source>
</evidence>
<dbReference type="PANTHER" id="PTHR14009:SF8">
    <property type="entry name" value="MITOCHONDRIAL PROTON_CALCIUM EXCHANGER PROTEIN"/>
    <property type="match status" value="1"/>
</dbReference>
<evidence type="ECO:0000256" key="13">
    <source>
        <dbReference type="ARBA" id="ARBA00022958"/>
    </source>
</evidence>
<evidence type="ECO:0000256" key="20">
    <source>
        <dbReference type="ARBA" id="ARBA00034214"/>
    </source>
</evidence>
<evidence type="ECO:0000256" key="15">
    <source>
        <dbReference type="ARBA" id="ARBA00023054"/>
    </source>
</evidence>
<evidence type="ECO:0000256" key="3">
    <source>
        <dbReference type="ARBA" id="ARBA00020557"/>
    </source>
</evidence>
<evidence type="ECO:0000256" key="10">
    <source>
        <dbReference type="ARBA" id="ARBA00022792"/>
    </source>
</evidence>
<evidence type="ECO:0000256" key="25">
    <source>
        <dbReference type="SAM" id="MobiDB-lite"/>
    </source>
</evidence>
<dbReference type="PANTHER" id="PTHR14009">
    <property type="entry name" value="LEUCINE ZIPPER-EF-HAND CONTAINING TRANSMEMBRANE PROTEIN"/>
    <property type="match status" value="1"/>
</dbReference>
<dbReference type="GO" id="GO:0015369">
    <property type="term" value="F:calcium:proton antiporter activity"/>
    <property type="evidence" value="ECO:0007669"/>
    <property type="project" value="UniProtKB-ARBA"/>
</dbReference>
<accession>A0A8C9HH59</accession>
<dbReference type="GO" id="GO:0099093">
    <property type="term" value="P:calcium export from the mitochondrion"/>
    <property type="evidence" value="ECO:0007669"/>
    <property type="project" value="UniProtKB-ARBA"/>
</dbReference>
<dbReference type="GO" id="GO:0005509">
    <property type="term" value="F:calcium ion binding"/>
    <property type="evidence" value="ECO:0007669"/>
    <property type="project" value="InterPro"/>
</dbReference>
<keyword evidence="11" id="KW-0106">Calcium</keyword>
<feature type="region of interest" description="Disordered" evidence="25">
    <location>
        <begin position="41"/>
        <end position="85"/>
    </location>
</feature>
<dbReference type="Ensembl" id="ENSPTET00000030925.1">
    <property type="protein sequence ID" value="ENSPTEP00000021435.1"/>
    <property type="gene ID" value="ENSPTEG00000022488.1"/>
</dbReference>
<dbReference type="Pfam" id="PF07766">
    <property type="entry name" value="LETM1_RBD"/>
    <property type="match status" value="1"/>
</dbReference>
<evidence type="ECO:0000256" key="19">
    <source>
        <dbReference type="ARBA" id="ARBA00031360"/>
    </source>
</evidence>
<keyword evidence="16" id="KW-0406">Ion transport</keyword>
<evidence type="ECO:0000256" key="6">
    <source>
        <dbReference type="ARBA" id="ARBA00022538"/>
    </source>
</evidence>
<dbReference type="AlphaFoldDB" id="A0A8C9HH59"/>
<name>A0A8C9HH59_9PRIM</name>
<keyword evidence="30" id="KW-1185">Reference proteome</keyword>
<dbReference type="GO" id="GO:0005743">
    <property type="term" value="C:mitochondrial inner membrane"/>
    <property type="evidence" value="ECO:0007669"/>
    <property type="project" value="UniProtKB-SubCell"/>
</dbReference>
<keyword evidence="4" id="KW-0813">Transport</keyword>
<feature type="domain" description="Letm1 RBD" evidence="28">
    <location>
        <begin position="366"/>
        <end position="651"/>
    </location>
</feature>
<dbReference type="PROSITE" id="PS50222">
    <property type="entry name" value="EF_HAND_2"/>
    <property type="match status" value="1"/>
</dbReference>
<reference evidence="29" key="2">
    <citation type="submission" date="2025-09" db="UniProtKB">
        <authorList>
            <consortium name="Ensembl"/>
        </authorList>
    </citation>
    <scope>IDENTIFICATION</scope>
</reference>
<evidence type="ECO:0000256" key="18">
    <source>
        <dbReference type="ARBA" id="ARBA00023136"/>
    </source>
</evidence>